<reference evidence="2 3" key="1">
    <citation type="submission" date="2019-04" db="EMBL/GenBank/DDBJ databases">
        <title>An improved genome assembly and genetic linkage map for asparagus bean, Vigna unguiculata ssp. sesquipedialis.</title>
        <authorList>
            <person name="Xia Q."/>
            <person name="Zhang R."/>
            <person name="Dong Y."/>
        </authorList>
    </citation>
    <scope>NUCLEOTIDE SEQUENCE [LARGE SCALE GENOMIC DNA]</scope>
    <source>
        <tissue evidence="2">Leaf</tissue>
    </source>
</reference>
<evidence type="ECO:0000256" key="1">
    <source>
        <dbReference type="SAM" id="MobiDB-lite"/>
    </source>
</evidence>
<dbReference type="Proteomes" id="UP000501690">
    <property type="component" value="Linkage Group LG5"/>
</dbReference>
<accession>A0A4D6M3R6</accession>
<evidence type="ECO:0000313" key="2">
    <source>
        <dbReference type="EMBL" id="QCD94694.1"/>
    </source>
</evidence>
<name>A0A4D6M3R6_VIGUN</name>
<dbReference type="EMBL" id="CP039349">
    <property type="protein sequence ID" value="QCD94694.1"/>
    <property type="molecule type" value="Genomic_DNA"/>
</dbReference>
<organism evidence="2 3">
    <name type="scientific">Vigna unguiculata</name>
    <name type="common">Cowpea</name>
    <dbReference type="NCBI Taxonomy" id="3917"/>
    <lineage>
        <taxon>Eukaryota</taxon>
        <taxon>Viridiplantae</taxon>
        <taxon>Streptophyta</taxon>
        <taxon>Embryophyta</taxon>
        <taxon>Tracheophyta</taxon>
        <taxon>Spermatophyta</taxon>
        <taxon>Magnoliopsida</taxon>
        <taxon>eudicotyledons</taxon>
        <taxon>Gunneridae</taxon>
        <taxon>Pentapetalae</taxon>
        <taxon>rosids</taxon>
        <taxon>fabids</taxon>
        <taxon>Fabales</taxon>
        <taxon>Fabaceae</taxon>
        <taxon>Papilionoideae</taxon>
        <taxon>50 kb inversion clade</taxon>
        <taxon>NPAAA clade</taxon>
        <taxon>indigoferoid/millettioid clade</taxon>
        <taxon>Phaseoleae</taxon>
        <taxon>Vigna</taxon>
    </lineage>
</organism>
<feature type="region of interest" description="Disordered" evidence="1">
    <location>
        <begin position="109"/>
        <end position="135"/>
    </location>
</feature>
<protein>
    <submittedName>
        <fullName evidence="2">Uncharacterized protein</fullName>
    </submittedName>
</protein>
<sequence>MHSSRIYRTLHWSESIASVLSFKAPSNNTLASPFQSPYEPTTRAKRFWFPFSISTRTIHPRLGQLIETERLLEEVKQATMRTDETDKKYALVQEELSLIKQQLAMMLEKQGGGSSTSTSRVHLHYDEDLDDHPVP</sequence>
<feature type="compositionally biased region" description="Basic and acidic residues" evidence="1">
    <location>
        <begin position="123"/>
        <end position="135"/>
    </location>
</feature>
<dbReference type="AlphaFoldDB" id="A0A4D6M3R6"/>
<evidence type="ECO:0000313" key="3">
    <source>
        <dbReference type="Proteomes" id="UP000501690"/>
    </source>
</evidence>
<proteinExistence type="predicted"/>
<keyword evidence="3" id="KW-1185">Reference proteome</keyword>
<gene>
    <name evidence="2" type="ORF">DEO72_LG5g2779</name>
</gene>